<dbReference type="InterPro" id="IPR002104">
    <property type="entry name" value="Integrase_catalytic"/>
</dbReference>
<proteinExistence type="predicted"/>
<dbReference type="RefSeq" id="WP_344041276.1">
    <property type="nucleotide sequence ID" value="NZ_BAAAKE010000028.1"/>
</dbReference>
<dbReference type="EMBL" id="JBHSJB010000005">
    <property type="protein sequence ID" value="MFC5053212.1"/>
    <property type="molecule type" value="Genomic_DNA"/>
</dbReference>
<sequence length="457" mass="50772">MDTTYDVRIYKIEAYQGKKTTTHYVRWKVAGKLRREGFRTAALADSFRSELVAASRRGEAFHIDTGRPVSMRREERTMSWFQLACAFADMKWPRAAATTRRTHAEALTAVTTALFTTTKGKPDDKLIRSALGRWAFNTNRRDESKPDDVAGALRWIERNTRPVSALADPEVLRPVLDALTVRLDGKPYAPSVVSRRRKILSTAMEYAVELKLLTRNPIPVLKWTAPKTVHAVDRRSVANPVQARTLLAAMGTQQRSGPRLVAFFGCLYFAAMRPEEAVALAKHNLSLPDEGWGELTIDTAEPHAGKDWTDSGANRDRRQLKQRARGESRTVPCAPELTALLHSHIKQFGTAADGRLFTGERNDQELPKLTIVRAWQRARAEVFTPEVAATPLAGTPYDLRHAAVSTWLNGGVPAVTVAEWAGHSVEVLLKIYAKCLDGEAAAVRQRVEAALGHQPKG</sequence>
<reference evidence="5" key="1">
    <citation type="journal article" date="2019" name="Int. J. Syst. Evol. Microbiol.">
        <title>The Global Catalogue of Microorganisms (GCM) 10K type strain sequencing project: providing services to taxonomists for standard genome sequencing and annotation.</title>
        <authorList>
            <consortium name="The Broad Institute Genomics Platform"/>
            <consortium name="The Broad Institute Genome Sequencing Center for Infectious Disease"/>
            <person name="Wu L."/>
            <person name="Ma J."/>
        </authorList>
    </citation>
    <scope>NUCLEOTIDE SEQUENCE [LARGE SCALE GENOMIC DNA]</scope>
    <source>
        <strain evidence="5">KCTC 12848</strain>
    </source>
</reference>
<keyword evidence="1" id="KW-0233">DNA recombination</keyword>
<dbReference type="PANTHER" id="PTHR30349:SF64">
    <property type="entry name" value="PROPHAGE INTEGRASE INTD-RELATED"/>
    <property type="match status" value="1"/>
</dbReference>
<dbReference type="Proteomes" id="UP001595833">
    <property type="component" value="Unassembled WGS sequence"/>
</dbReference>
<accession>A0ABV9XUR7</accession>
<comment type="caution">
    <text evidence="4">The sequence shown here is derived from an EMBL/GenBank/DDBJ whole genome shotgun (WGS) entry which is preliminary data.</text>
</comment>
<organism evidence="4 5">
    <name type="scientific">Saccharothrix xinjiangensis</name>
    <dbReference type="NCBI Taxonomy" id="204798"/>
    <lineage>
        <taxon>Bacteria</taxon>
        <taxon>Bacillati</taxon>
        <taxon>Actinomycetota</taxon>
        <taxon>Actinomycetes</taxon>
        <taxon>Pseudonocardiales</taxon>
        <taxon>Pseudonocardiaceae</taxon>
        <taxon>Saccharothrix</taxon>
    </lineage>
</organism>
<evidence type="ECO:0000256" key="2">
    <source>
        <dbReference type="SAM" id="MobiDB-lite"/>
    </source>
</evidence>
<dbReference type="SUPFAM" id="SSF56349">
    <property type="entry name" value="DNA breaking-rejoining enzymes"/>
    <property type="match status" value="1"/>
</dbReference>
<evidence type="ECO:0000259" key="3">
    <source>
        <dbReference type="PROSITE" id="PS51898"/>
    </source>
</evidence>
<gene>
    <name evidence="4" type="ORF">ACFPFM_05500</name>
</gene>
<evidence type="ECO:0000313" key="4">
    <source>
        <dbReference type="EMBL" id="MFC5053212.1"/>
    </source>
</evidence>
<dbReference type="Gene3D" id="1.10.443.10">
    <property type="entry name" value="Intergrase catalytic core"/>
    <property type="match status" value="1"/>
</dbReference>
<protein>
    <submittedName>
        <fullName evidence="4">Tyrosine-type recombinase/integrase</fullName>
    </submittedName>
</protein>
<keyword evidence="5" id="KW-1185">Reference proteome</keyword>
<dbReference type="PROSITE" id="PS51898">
    <property type="entry name" value="TYR_RECOMBINASE"/>
    <property type="match status" value="1"/>
</dbReference>
<feature type="domain" description="Tyr recombinase" evidence="3">
    <location>
        <begin position="232"/>
        <end position="445"/>
    </location>
</feature>
<evidence type="ECO:0000313" key="5">
    <source>
        <dbReference type="Proteomes" id="UP001595833"/>
    </source>
</evidence>
<dbReference type="InterPro" id="IPR013762">
    <property type="entry name" value="Integrase-like_cat_sf"/>
</dbReference>
<dbReference type="PANTHER" id="PTHR30349">
    <property type="entry name" value="PHAGE INTEGRASE-RELATED"/>
    <property type="match status" value="1"/>
</dbReference>
<evidence type="ECO:0000256" key="1">
    <source>
        <dbReference type="ARBA" id="ARBA00023172"/>
    </source>
</evidence>
<dbReference type="InterPro" id="IPR011010">
    <property type="entry name" value="DNA_brk_join_enz"/>
</dbReference>
<dbReference type="InterPro" id="IPR050090">
    <property type="entry name" value="Tyrosine_recombinase_XerCD"/>
</dbReference>
<feature type="region of interest" description="Disordered" evidence="2">
    <location>
        <begin position="301"/>
        <end position="328"/>
    </location>
</feature>
<name>A0ABV9XUR7_9PSEU</name>